<dbReference type="Proteomes" id="UP001398420">
    <property type="component" value="Unassembled WGS sequence"/>
</dbReference>
<keyword evidence="3 6" id="KW-0812">Transmembrane</keyword>
<evidence type="ECO:0000256" key="3">
    <source>
        <dbReference type="ARBA" id="ARBA00022692"/>
    </source>
</evidence>
<feature type="transmembrane region" description="Helical" evidence="6">
    <location>
        <begin position="186"/>
        <end position="205"/>
    </location>
</feature>
<evidence type="ECO:0000313" key="7">
    <source>
        <dbReference type="EMBL" id="MEL5987822.1"/>
    </source>
</evidence>
<evidence type="ECO:0000256" key="5">
    <source>
        <dbReference type="ARBA" id="ARBA00023136"/>
    </source>
</evidence>
<evidence type="ECO:0000256" key="2">
    <source>
        <dbReference type="ARBA" id="ARBA00007375"/>
    </source>
</evidence>
<feature type="transmembrane region" description="Helical" evidence="6">
    <location>
        <begin position="158"/>
        <end position="180"/>
    </location>
</feature>
<feature type="transmembrane region" description="Helical" evidence="6">
    <location>
        <begin position="130"/>
        <end position="151"/>
    </location>
</feature>
<reference evidence="7 8" key="1">
    <citation type="submission" date="2024-04" db="EMBL/GenBank/DDBJ databases">
        <authorList>
            <person name="Wu Y.S."/>
            <person name="Zhang L."/>
        </authorList>
    </citation>
    <scope>NUCLEOTIDE SEQUENCE [LARGE SCALE GENOMIC DNA]</scope>
    <source>
        <strain evidence="7 8">KG-01</strain>
    </source>
</reference>
<keyword evidence="5 6" id="KW-0472">Membrane</keyword>
<feature type="transmembrane region" description="Helical" evidence="6">
    <location>
        <begin position="106"/>
        <end position="124"/>
    </location>
</feature>
<protein>
    <submittedName>
        <fullName evidence="7">Lysoplasmalogenase</fullName>
    </submittedName>
</protein>
<evidence type="ECO:0000256" key="4">
    <source>
        <dbReference type="ARBA" id="ARBA00022989"/>
    </source>
</evidence>
<dbReference type="PANTHER" id="PTHR31885">
    <property type="entry name" value="GH04784P"/>
    <property type="match status" value="1"/>
</dbReference>
<evidence type="ECO:0000313" key="8">
    <source>
        <dbReference type="Proteomes" id="UP001398420"/>
    </source>
</evidence>
<accession>A0ABU9LIJ8</accession>
<name>A0ABU9LIJ8_9BACL</name>
<comment type="similarity">
    <text evidence="2">Belongs to the TMEM86 family.</text>
</comment>
<evidence type="ECO:0000256" key="6">
    <source>
        <dbReference type="SAM" id="Phobius"/>
    </source>
</evidence>
<keyword evidence="8" id="KW-1185">Reference proteome</keyword>
<feature type="transmembrane region" description="Helical" evidence="6">
    <location>
        <begin position="28"/>
        <end position="47"/>
    </location>
</feature>
<dbReference type="RefSeq" id="WP_342302752.1">
    <property type="nucleotide sequence ID" value="NZ_JAWVOH010000004.1"/>
</dbReference>
<gene>
    <name evidence="7" type="ORF">AAF454_05275</name>
</gene>
<sequence>MKEHTLWITAFIFSILYLFFLPKEVSYFYDILIPTIPTICLLLIVFTSKTLETAPYDRFILFGLLFFIAGQLTHPWFIIGLFFFLIGHLFYIRACLTLRQTAPSKIATLCLLFYGILLAAWVGGNIFKSGAILLGLVVLFYIAVMLTIGWAAIQTRKWVLLFSAFLLIVSDSIFMINMFVTTIDGATQWILGTYLFAQFLFIFHFPEHFEIRKKVLE</sequence>
<comment type="subcellular location">
    <subcellularLocation>
        <location evidence="1">Membrane</location>
        <topology evidence="1">Multi-pass membrane protein</topology>
    </subcellularLocation>
</comment>
<organism evidence="7 8">
    <name type="scientific">Kurthia gibsonii</name>
    <dbReference type="NCBI Taxonomy" id="33946"/>
    <lineage>
        <taxon>Bacteria</taxon>
        <taxon>Bacillati</taxon>
        <taxon>Bacillota</taxon>
        <taxon>Bacilli</taxon>
        <taxon>Bacillales</taxon>
        <taxon>Caryophanaceae</taxon>
        <taxon>Kurthia</taxon>
    </lineage>
</organism>
<dbReference type="PANTHER" id="PTHR31885:SF6">
    <property type="entry name" value="GH04784P"/>
    <property type="match status" value="1"/>
</dbReference>
<dbReference type="EMBL" id="JBCEWA010000003">
    <property type="protein sequence ID" value="MEL5987822.1"/>
    <property type="molecule type" value="Genomic_DNA"/>
</dbReference>
<feature type="transmembrane region" description="Helical" evidence="6">
    <location>
        <begin position="59"/>
        <end position="85"/>
    </location>
</feature>
<evidence type="ECO:0000256" key="1">
    <source>
        <dbReference type="ARBA" id="ARBA00004141"/>
    </source>
</evidence>
<proteinExistence type="inferred from homology"/>
<dbReference type="InterPro" id="IPR012506">
    <property type="entry name" value="TMEM86B-like"/>
</dbReference>
<feature type="transmembrane region" description="Helical" evidence="6">
    <location>
        <begin position="6"/>
        <end position="21"/>
    </location>
</feature>
<dbReference type="Pfam" id="PF07947">
    <property type="entry name" value="YhhN"/>
    <property type="match status" value="1"/>
</dbReference>
<keyword evidence="4 6" id="KW-1133">Transmembrane helix</keyword>
<comment type="caution">
    <text evidence="7">The sequence shown here is derived from an EMBL/GenBank/DDBJ whole genome shotgun (WGS) entry which is preliminary data.</text>
</comment>